<accession>W7X5D7</accession>
<keyword evidence="1 3" id="KW-0812">Transmembrane</keyword>
<feature type="signal peptide" evidence="2">
    <location>
        <begin position="1"/>
        <end position="19"/>
    </location>
</feature>
<dbReference type="GeneID" id="24440142"/>
<keyword evidence="2" id="KW-0732">Signal</keyword>
<feature type="chain" id="PRO_5004906448" evidence="2">
    <location>
        <begin position="20"/>
        <end position="153"/>
    </location>
</feature>
<dbReference type="RefSeq" id="XP_012652886.1">
    <property type="nucleotide sequence ID" value="XM_012797432.1"/>
</dbReference>
<sequence>MKFQFLIAFTAYLLNLTSADDKNCNFTIDQLNSKVLKTVIVEDCDNCFTSDVTLTIQSNINKSLLFNQLQSNLMTLQKAIQYSTPRPIISNLISSCQTKQINGQLTYDLTFLPQINEHYQAFRLNVANAGKTSNSLLISVAYISMIICIILFF</sequence>
<dbReference type="AlphaFoldDB" id="W7X5D7"/>
<evidence type="ECO:0000256" key="1">
    <source>
        <dbReference type="SAM" id="Phobius"/>
    </source>
</evidence>
<evidence type="ECO:0000313" key="3">
    <source>
        <dbReference type="EMBL" id="EWS74585.1"/>
    </source>
</evidence>
<name>W7X5D7_TETTS</name>
<dbReference type="EMBL" id="GG662711">
    <property type="protein sequence ID" value="EWS74585.1"/>
    <property type="molecule type" value="Genomic_DNA"/>
</dbReference>
<evidence type="ECO:0000313" key="4">
    <source>
        <dbReference type="Proteomes" id="UP000009168"/>
    </source>
</evidence>
<proteinExistence type="predicted"/>
<gene>
    <name evidence="3" type="ORF">TTHERM_000673499</name>
</gene>
<keyword evidence="1" id="KW-0472">Membrane</keyword>
<protein>
    <submittedName>
        <fullName evidence="3">Transmembrane protein, putative</fullName>
    </submittedName>
</protein>
<keyword evidence="1" id="KW-1133">Transmembrane helix</keyword>
<dbReference type="Proteomes" id="UP000009168">
    <property type="component" value="Unassembled WGS sequence"/>
</dbReference>
<organism evidence="3 4">
    <name type="scientific">Tetrahymena thermophila (strain SB210)</name>
    <dbReference type="NCBI Taxonomy" id="312017"/>
    <lineage>
        <taxon>Eukaryota</taxon>
        <taxon>Sar</taxon>
        <taxon>Alveolata</taxon>
        <taxon>Ciliophora</taxon>
        <taxon>Intramacronucleata</taxon>
        <taxon>Oligohymenophorea</taxon>
        <taxon>Hymenostomatida</taxon>
        <taxon>Tetrahymenina</taxon>
        <taxon>Tetrahymenidae</taxon>
        <taxon>Tetrahymena</taxon>
    </lineage>
</organism>
<reference evidence="4" key="1">
    <citation type="journal article" date="2006" name="PLoS Biol.">
        <title>Macronuclear genome sequence of the ciliate Tetrahymena thermophila, a model eukaryote.</title>
        <authorList>
            <person name="Eisen J.A."/>
            <person name="Coyne R.S."/>
            <person name="Wu M."/>
            <person name="Wu D."/>
            <person name="Thiagarajan M."/>
            <person name="Wortman J.R."/>
            <person name="Badger J.H."/>
            <person name="Ren Q."/>
            <person name="Amedeo P."/>
            <person name="Jones K.M."/>
            <person name="Tallon L.J."/>
            <person name="Delcher A.L."/>
            <person name="Salzberg S.L."/>
            <person name="Silva J.C."/>
            <person name="Haas B.J."/>
            <person name="Majoros W.H."/>
            <person name="Farzad M."/>
            <person name="Carlton J.M."/>
            <person name="Smith R.K. Jr."/>
            <person name="Garg J."/>
            <person name="Pearlman R.E."/>
            <person name="Karrer K.M."/>
            <person name="Sun L."/>
            <person name="Manning G."/>
            <person name="Elde N.C."/>
            <person name="Turkewitz A.P."/>
            <person name="Asai D.J."/>
            <person name="Wilkes D.E."/>
            <person name="Wang Y."/>
            <person name="Cai H."/>
            <person name="Collins K."/>
            <person name="Stewart B.A."/>
            <person name="Lee S.R."/>
            <person name="Wilamowska K."/>
            <person name="Weinberg Z."/>
            <person name="Ruzzo W.L."/>
            <person name="Wloga D."/>
            <person name="Gaertig J."/>
            <person name="Frankel J."/>
            <person name="Tsao C.-C."/>
            <person name="Gorovsky M.A."/>
            <person name="Keeling P.J."/>
            <person name="Waller R.F."/>
            <person name="Patron N.J."/>
            <person name="Cherry J.M."/>
            <person name="Stover N.A."/>
            <person name="Krieger C.J."/>
            <person name="del Toro C."/>
            <person name="Ryder H.F."/>
            <person name="Williamson S.C."/>
            <person name="Barbeau R.A."/>
            <person name="Hamilton E.P."/>
            <person name="Orias E."/>
        </authorList>
    </citation>
    <scope>NUCLEOTIDE SEQUENCE [LARGE SCALE GENOMIC DNA]</scope>
    <source>
        <strain evidence="4">SB210</strain>
    </source>
</reference>
<feature type="transmembrane region" description="Helical" evidence="1">
    <location>
        <begin position="135"/>
        <end position="152"/>
    </location>
</feature>
<evidence type="ECO:0000256" key="2">
    <source>
        <dbReference type="SAM" id="SignalP"/>
    </source>
</evidence>
<dbReference type="KEGG" id="tet:TTHERM_000673499"/>
<dbReference type="InParanoid" id="W7X5D7"/>
<keyword evidence="4" id="KW-1185">Reference proteome</keyword>